<dbReference type="GO" id="GO:0005525">
    <property type="term" value="F:GTP binding"/>
    <property type="evidence" value="ECO:0007669"/>
    <property type="project" value="UniProtKB-KW"/>
</dbReference>
<dbReference type="Gene3D" id="3.40.50.300">
    <property type="entry name" value="P-loop containing nucleotide triphosphate hydrolases"/>
    <property type="match status" value="1"/>
</dbReference>
<dbReference type="PRINTS" id="PR00449">
    <property type="entry name" value="RASTRNSFRMNG"/>
</dbReference>
<name>A0AAV2HPM7_LYMST</name>
<dbReference type="PROSITE" id="PS51421">
    <property type="entry name" value="RAS"/>
    <property type="match status" value="1"/>
</dbReference>
<dbReference type="InterPro" id="IPR027417">
    <property type="entry name" value="P-loop_NTPase"/>
</dbReference>
<keyword evidence="2" id="KW-0547">Nucleotide-binding</keyword>
<organism evidence="5 6">
    <name type="scientific">Lymnaea stagnalis</name>
    <name type="common">Great pond snail</name>
    <name type="synonym">Helix stagnalis</name>
    <dbReference type="NCBI Taxonomy" id="6523"/>
    <lineage>
        <taxon>Eukaryota</taxon>
        <taxon>Metazoa</taxon>
        <taxon>Spiralia</taxon>
        <taxon>Lophotrochozoa</taxon>
        <taxon>Mollusca</taxon>
        <taxon>Gastropoda</taxon>
        <taxon>Heterobranchia</taxon>
        <taxon>Euthyneura</taxon>
        <taxon>Panpulmonata</taxon>
        <taxon>Hygrophila</taxon>
        <taxon>Lymnaeoidea</taxon>
        <taxon>Lymnaeidae</taxon>
        <taxon>Lymnaea</taxon>
    </lineage>
</organism>
<dbReference type="InterPro" id="IPR003578">
    <property type="entry name" value="Small_GTPase_Rho"/>
</dbReference>
<evidence type="ECO:0000313" key="5">
    <source>
        <dbReference type="EMBL" id="CAL1534779.1"/>
    </source>
</evidence>
<evidence type="ECO:0000256" key="3">
    <source>
        <dbReference type="ARBA" id="ARBA00023134"/>
    </source>
</evidence>
<dbReference type="GO" id="GO:0007264">
    <property type="term" value="P:small GTPase-mediated signal transduction"/>
    <property type="evidence" value="ECO:0007669"/>
    <property type="project" value="InterPro"/>
</dbReference>
<dbReference type="GO" id="GO:0003924">
    <property type="term" value="F:GTPase activity"/>
    <property type="evidence" value="ECO:0007669"/>
    <property type="project" value="InterPro"/>
</dbReference>
<dbReference type="InterPro" id="IPR001806">
    <property type="entry name" value="Small_GTPase"/>
</dbReference>
<dbReference type="SMART" id="SM00173">
    <property type="entry name" value="RAS"/>
    <property type="match status" value="1"/>
</dbReference>
<proteinExistence type="predicted"/>
<reference evidence="5 6" key="1">
    <citation type="submission" date="2024-04" db="EMBL/GenBank/DDBJ databases">
        <authorList>
            <consortium name="Genoscope - CEA"/>
            <person name="William W."/>
        </authorList>
    </citation>
    <scope>NUCLEOTIDE SEQUENCE [LARGE SCALE GENOMIC DNA]</scope>
</reference>
<dbReference type="EMBL" id="CAXITT010000182">
    <property type="protein sequence ID" value="CAL1534779.1"/>
    <property type="molecule type" value="Genomic_DNA"/>
</dbReference>
<dbReference type="SUPFAM" id="SSF52540">
    <property type="entry name" value="P-loop containing nucleoside triphosphate hydrolases"/>
    <property type="match status" value="1"/>
</dbReference>
<dbReference type="PANTHER" id="PTHR24072">
    <property type="entry name" value="RHO FAMILY GTPASE"/>
    <property type="match status" value="1"/>
</dbReference>
<sequence length="196" mass="22130">MRSQRTNDNTTSHPIHCAMLGDGMIGKTCLTLSYSTKRFTDEYTATIHDDYKVKVQREGKDFPVSVFDTAGQSDFEDLRVFTYQESEVLVLCFSVCDRDSFASVFNSWIPEIKRHMKKKRPIILVGTQTDMRTGNKETEVSREEGQAMAKLIGAAKYVECSAKDGSGVSDVFGQVLGCALKKRKRNNSFLGRIFQR</sequence>
<dbReference type="Pfam" id="PF00071">
    <property type="entry name" value="Ras"/>
    <property type="match status" value="1"/>
</dbReference>
<evidence type="ECO:0000256" key="4">
    <source>
        <dbReference type="ARBA" id="ARBA00023136"/>
    </source>
</evidence>
<evidence type="ECO:0000256" key="1">
    <source>
        <dbReference type="ARBA" id="ARBA00004370"/>
    </source>
</evidence>
<keyword evidence="4" id="KW-0472">Membrane</keyword>
<dbReference type="FunFam" id="3.40.50.300:FF:002060">
    <property type="entry name" value="Rho family GTPase"/>
    <property type="match status" value="1"/>
</dbReference>
<accession>A0AAV2HPM7</accession>
<comment type="caution">
    <text evidence="5">The sequence shown here is derived from an EMBL/GenBank/DDBJ whole genome shotgun (WGS) entry which is preliminary data.</text>
</comment>
<dbReference type="SMART" id="SM00174">
    <property type="entry name" value="RHO"/>
    <property type="match status" value="1"/>
</dbReference>
<protein>
    <submittedName>
        <fullName evidence="5">Uncharacterized protein</fullName>
    </submittedName>
</protein>
<dbReference type="PROSITE" id="PS51420">
    <property type="entry name" value="RHO"/>
    <property type="match status" value="1"/>
</dbReference>
<dbReference type="Proteomes" id="UP001497497">
    <property type="component" value="Unassembled WGS sequence"/>
</dbReference>
<evidence type="ECO:0000256" key="2">
    <source>
        <dbReference type="ARBA" id="ARBA00022741"/>
    </source>
</evidence>
<keyword evidence="3" id="KW-0342">GTP-binding</keyword>
<dbReference type="SMART" id="SM00175">
    <property type="entry name" value="RAB"/>
    <property type="match status" value="1"/>
</dbReference>
<dbReference type="NCBIfam" id="TIGR00231">
    <property type="entry name" value="small_GTP"/>
    <property type="match status" value="1"/>
</dbReference>
<dbReference type="AlphaFoldDB" id="A0AAV2HPM7"/>
<keyword evidence="6" id="KW-1185">Reference proteome</keyword>
<dbReference type="CDD" id="cd00157">
    <property type="entry name" value="Rho"/>
    <property type="match status" value="1"/>
</dbReference>
<dbReference type="InterPro" id="IPR005225">
    <property type="entry name" value="Small_GTP-bd"/>
</dbReference>
<comment type="subcellular location">
    <subcellularLocation>
        <location evidence="1">Membrane</location>
    </subcellularLocation>
</comment>
<evidence type="ECO:0000313" key="6">
    <source>
        <dbReference type="Proteomes" id="UP001497497"/>
    </source>
</evidence>
<dbReference type="GO" id="GO:0016020">
    <property type="term" value="C:membrane"/>
    <property type="evidence" value="ECO:0007669"/>
    <property type="project" value="UniProtKB-SubCell"/>
</dbReference>
<dbReference type="PROSITE" id="PS51419">
    <property type="entry name" value="RAB"/>
    <property type="match status" value="1"/>
</dbReference>
<gene>
    <name evidence="5" type="ORF">GSLYS_00008739001</name>
</gene>